<dbReference type="AlphaFoldDB" id="A0A087B4S7"/>
<dbReference type="Proteomes" id="UP000029067">
    <property type="component" value="Unassembled WGS sequence"/>
</dbReference>
<comment type="caution">
    <text evidence="1">The sequence shown here is derived from an EMBL/GenBank/DDBJ whole genome shotgun (WGS) entry which is preliminary data.</text>
</comment>
<evidence type="ECO:0000313" key="2">
    <source>
        <dbReference type="Proteomes" id="UP000029067"/>
    </source>
</evidence>
<name>A0A087B4S7_9BIFI</name>
<dbReference type="RefSeq" id="WP_051920538.1">
    <property type="nucleotide sequence ID" value="NZ_JGYV01000001.1"/>
</dbReference>
<proteinExistence type="predicted"/>
<sequence>MAHNDTPTVLYQRLDQWTDGDKLAKTLHHRTRPLIAIVPYHDQDPTDLTLLARRFNHVCDIVRLQWDAQRAFNQAAGNQYITPGTIRAWRPDGRSRYWRPMEGDDIPSLIHGFLGCDNTSVSSTPARMPRADDTQPMRQMRERVREQKRELERLRALVPDPDQWSVDWRERLDYMVRYRWLQRIPAAEKPSRPLPAQWRYADSFEQWPHSADRWKTVDVMVEVLLGLDTCSFARGTHPLRAGTGAGMPTRTWHGLPVQRTSISRMPSAPRLGYVVDNGTVVFLDVTVHDDLLL</sequence>
<keyword evidence="2" id="KW-1185">Reference proteome</keyword>
<protein>
    <submittedName>
        <fullName evidence="1">PE-PGRS family protein</fullName>
    </submittedName>
</protein>
<organism evidence="1 2">
    <name type="scientific">Bifidobacterium cuniculi</name>
    <dbReference type="NCBI Taxonomy" id="1688"/>
    <lineage>
        <taxon>Bacteria</taxon>
        <taxon>Bacillati</taxon>
        <taxon>Actinomycetota</taxon>
        <taxon>Actinomycetes</taxon>
        <taxon>Bifidobacteriales</taxon>
        <taxon>Bifidobacteriaceae</taxon>
        <taxon>Bifidobacterium</taxon>
    </lineage>
</organism>
<accession>A0A087B4S7</accession>
<reference evidence="1 2" key="1">
    <citation type="submission" date="2014-03" db="EMBL/GenBank/DDBJ databases">
        <title>Genomics of Bifidobacteria.</title>
        <authorList>
            <person name="Ventura M."/>
            <person name="Milani C."/>
            <person name="Lugli G.A."/>
        </authorList>
    </citation>
    <scope>NUCLEOTIDE SEQUENCE [LARGE SCALE GENOMIC DNA]</scope>
    <source>
        <strain evidence="1 2">LMG 10738</strain>
    </source>
</reference>
<dbReference type="OrthoDB" id="8452205at2"/>
<dbReference type="EMBL" id="JGYV01000001">
    <property type="protein sequence ID" value="KFI66027.1"/>
    <property type="molecule type" value="Genomic_DNA"/>
</dbReference>
<evidence type="ECO:0000313" key="1">
    <source>
        <dbReference type="EMBL" id="KFI66027.1"/>
    </source>
</evidence>
<gene>
    <name evidence="1" type="ORF">BCUN_0527</name>
</gene>